<dbReference type="GO" id="GO:0008171">
    <property type="term" value="F:O-methyltransferase activity"/>
    <property type="evidence" value="ECO:0007669"/>
    <property type="project" value="TreeGrafter"/>
</dbReference>
<dbReference type="EMBL" id="JNAR01000002">
    <property type="protein sequence ID" value="KGG10518.1"/>
    <property type="molecule type" value="Genomic_DNA"/>
</dbReference>
<dbReference type="GO" id="GO:0032259">
    <property type="term" value="P:methylation"/>
    <property type="evidence" value="ECO:0007669"/>
    <property type="project" value="UniProtKB-KW"/>
</dbReference>
<dbReference type="PANTHER" id="PTHR36973">
    <property type="entry name" value="SLL1456 PROTEIN-RELATED"/>
    <property type="match status" value="1"/>
</dbReference>
<dbReference type="PANTHER" id="PTHR36973:SF4">
    <property type="entry name" value="NODULATION PROTEIN"/>
    <property type="match status" value="1"/>
</dbReference>
<keyword evidence="2" id="KW-0808">Transferase</keyword>
<dbReference type="NCBIfam" id="TIGR01444">
    <property type="entry name" value="fkbM_fam"/>
    <property type="match status" value="1"/>
</dbReference>
<proteinExistence type="predicted"/>
<dbReference type="InterPro" id="IPR029063">
    <property type="entry name" value="SAM-dependent_MTases_sf"/>
</dbReference>
<evidence type="ECO:0000313" key="3">
    <source>
        <dbReference type="Proteomes" id="UP000030481"/>
    </source>
</evidence>
<dbReference type="InterPro" id="IPR053188">
    <property type="entry name" value="FkbM_Methyltransferase"/>
</dbReference>
<dbReference type="Proteomes" id="UP000030481">
    <property type="component" value="Unassembled WGS sequence"/>
</dbReference>
<evidence type="ECO:0000259" key="1">
    <source>
        <dbReference type="Pfam" id="PF05050"/>
    </source>
</evidence>
<reference evidence="3" key="1">
    <citation type="journal article" date="2014" name="Sci. Data">
        <title>Genomes of diverse isolates of the marine cyanobacterium Prochlorococcus.</title>
        <authorList>
            <person name="Biller S."/>
            <person name="Berube P."/>
            <person name="Thompson J."/>
            <person name="Kelly L."/>
            <person name="Roggensack S."/>
            <person name="Awad L."/>
            <person name="Roache-Johnson K."/>
            <person name="Ding H."/>
            <person name="Giovannoni S.J."/>
            <person name="Moore L.R."/>
            <person name="Chisholm S.W."/>
        </authorList>
    </citation>
    <scope>NUCLEOTIDE SEQUENCE [LARGE SCALE GENOMIC DNA]</scope>
</reference>
<dbReference type="InterPro" id="IPR006342">
    <property type="entry name" value="FkbM_mtfrase"/>
</dbReference>
<organism evidence="2 3">
    <name type="scientific">Prochlorococcus marinus str. MIT 9401</name>
    <dbReference type="NCBI Taxonomy" id="167551"/>
    <lineage>
        <taxon>Bacteria</taxon>
        <taxon>Bacillati</taxon>
        <taxon>Cyanobacteriota</taxon>
        <taxon>Cyanophyceae</taxon>
        <taxon>Synechococcales</taxon>
        <taxon>Prochlorococcaceae</taxon>
        <taxon>Prochlorococcus</taxon>
    </lineage>
</organism>
<feature type="domain" description="Methyltransferase FkbM" evidence="1">
    <location>
        <begin position="26"/>
        <end position="194"/>
    </location>
</feature>
<name>A0A0A2B8Y3_PROMR</name>
<accession>A0A0A2B8Y3</accession>
<dbReference type="RefSeq" id="WP_193742572.1">
    <property type="nucleotide sequence ID" value="NZ_JNAR01000002.1"/>
</dbReference>
<evidence type="ECO:0000313" key="2">
    <source>
        <dbReference type="EMBL" id="KGG10518.1"/>
    </source>
</evidence>
<dbReference type="Pfam" id="PF05050">
    <property type="entry name" value="Methyltransf_21"/>
    <property type="match status" value="1"/>
</dbReference>
<sequence length="223" mass="25968">MNTYSSLEHYSVLKSLKEKKINFIVDVGANKGQFSLMANYFFPEAKIFAFEPLKQPALTFKNIFLNNKKIELIQFGISSYKAEKTIYETNKNDSSSFLSPNQLNKKYFSIRSKQKYKVPTITLNDWVSDYKIYINKKNSLLKIDVQGFELEVLSGANIVLNKFGYLIVELSSQILYDNQPKAESIIDFLVSNNFYLKKIYNKVFDNSDRLIQADYLFKNEKID</sequence>
<protein>
    <submittedName>
        <fullName evidence="2">Methyltransferase FkbM</fullName>
    </submittedName>
</protein>
<dbReference type="Gene3D" id="3.40.50.150">
    <property type="entry name" value="Vaccinia Virus protein VP39"/>
    <property type="match status" value="1"/>
</dbReference>
<dbReference type="AlphaFoldDB" id="A0A0A2B8Y3"/>
<keyword evidence="2" id="KW-0489">Methyltransferase</keyword>
<comment type="caution">
    <text evidence="2">The sequence shown here is derived from an EMBL/GenBank/DDBJ whole genome shotgun (WGS) entry which is preliminary data.</text>
</comment>
<dbReference type="SUPFAM" id="SSF53335">
    <property type="entry name" value="S-adenosyl-L-methionine-dependent methyltransferases"/>
    <property type="match status" value="1"/>
</dbReference>
<gene>
    <name evidence="2" type="ORF">EV01_0146</name>
</gene>